<protein>
    <submittedName>
        <fullName evidence="1">Uncharacterized protein</fullName>
    </submittedName>
</protein>
<reference evidence="1" key="1">
    <citation type="journal article" date="2014" name="Genome Announc.">
        <title>De novo whole-genome sequence and genome annotation of Lichtheimia ramosa.</title>
        <authorList>
            <person name="Linde J."/>
            <person name="Schwartze V."/>
            <person name="Binder U."/>
            <person name="Lass-Florl C."/>
            <person name="Voigt K."/>
            <person name="Horn F."/>
        </authorList>
    </citation>
    <scope>NUCLEOTIDE SEQUENCE</scope>
    <source>
        <strain evidence="1">JMRC FSU:6197</strain>
    </source>
</reference>
<name>A0A077WMY9_9FUNG</name>
<dbReference type="EMBL" id="LK023325">
    <property type="protein sequence ID" value="CDS08478.1"/>
    <property type="molecule type" value="Genomic_DNA"/>
</dbReference>
<gene>
    <name evidence="1" type="ORF">LRAMOSA09840</name>
</gene>
<organism evidence="1">
    <name type="scientific">Lichtheimia ramosa</name>
    <dbReference type="NCBI Taxonomy" id="688394"/>
    <lineage>
        <taxon>Eukaryota</taxon>
        <taxon>Fungi</taxon>
        <taxon>Fungi incertae sedis</taxon>
        <taxon>Mucoromycota</taxon>
        <taxon>Mucoromycotina</taxon>
        <taxon>Mucoromycetes</taxon>
        <taxon>Mucorales</taxon>
        <taxon>Lichtheimiaceae</taxon>
        <taxon>Lichtheimia</taxon>
    </lineage>
</organism>
<evidence type="ECO:0000313" key="1">
    <source>
        <dbReference type="EMBL" id="CDS08478.1"/>
    </source>
</evidence>
<sequence length="89" mass="10369">MTTNELLSDGDDEEVGTRREALKYLAAKETEILEEEEDSLALQVIDILKYLIRNMKRWSSTKPTEHESMHRVVYLMEVLLRDTSLAVRT</sequence>
<dbReference type="AlphaFoldDB" id="A0A077WMY9"/>
<proteinExistence type="predicted"/>
<dbReference type="OrthoDB" id="2239324at2759"/>
<accession>A0A077WMY9</accession>